<dbReference type="EnsemblMetazoa" id="Aqu2.1.04338_001">
    <property type="protein sequence ID" value="Aqu2.1.04338_001"/>
    <property type="gene ID" value="Aqu2.1.04338"/>
</dbReference>
<dbReference type="GO" id="GO:0051015">
    <property type="term" value="F:actin filament binding"/>
    <property type="evidence" value="ECO:0007669"/>
    <property type="project" value="TreeGrafter"/>
</dbReference>
<dbReference type="PANTHER" id="PTHR45920">
    <property type="entry name" value="FORMIN HOMOLOGY 2 DOMAIN CONTAINING, ISOFORM I"/>
    <property type="match status" value="1"/>
</dbReference>
<dbReference type="GO" id="GO:0030866">
    <property type="term" value="P:cortical actin cytoskeleton organization"/>
    <property type="evidence" value="ECO:0007669"/>
    <property type="project" value="TreeGrafter"/>
</dbReference>
<evidence type="ECO:0000313" key="2">
    <source>
        <dbReference type="EnsemblMetazoa" id="Aqu2.1.04338_001"/>
    </source>
</evidence>
<dbReference type="Pfam" id="PF24959">
    <property type="entry name" value="FH3_FHOD1-3"/>
    <property type="match status" value="1"/>
</dbReference>
<dbReference type="AlphaFoldDB" id="A0A1X7SQH3"/>
<proteinExistence type="predicted"/>
<organism evidence="2">
    <name type="scientific">Amphimedon queenslandica</name>
    <name type="common">Sponge</name>
    <dbReference type="NCBI Taxonomy" id="400682"/>
    <lineage>
        <taxon>Eukaryota</taxon>
        <taxon>Metazoa</taxon>
        <taxon>Porifera</taxon>
        <taxon>Demospongiae</taxon>
        <taxon>Heteroscleromorpha</taxon>
        <taxon>Haplosclerida</taxon>
        <taxon>Niphatidae</taxon>
        <taxon>Amphimedon</taxon>
    </lineage>
</organism>
<dbReference type="OrthoDB" id="9806920at2759"/>
<feature type="domain" description="FHOD1/3-like FH3" evidence="1">
    <location>
        <begin position="31"/>
        <end position="66"/>
    </location>
</feature>
<dbReference type="InterPro" id="IPR056771">
    <property type="entry name" value="FH3_FHOD1-3-like"/>
</dbReference>
<dbReference type="GO" id="GO:0005737">
    <property type="term" value="C:cytoplasm"/>
    <property type="evidence" value="ECO:0007669"/>
    <property type="project" value="TreeGrafter"/>
</dbReference>
<dbReference type="PANTHER" id="PTHR45920:SF4">
    <property type="entry name" value="FORMIN HOMOLOGY 2 DOMAIN CONTAINING, ISOFORM I"/>
    <property type="match status" value="1"/>
</dbReference>
<protein>
    <recommendedName>
        <fullName evidence="1">FHOD1/3-like FH3 domain-containing protein</fullName>
    </recommendedName>
</protein>
<evidence type="ECO:0000259" key="1">
    <source>
        <dbReference type="Pfam" id="PF24959"/>
    </source>
</evidence>
<sequence length="67" mass="7616">MFQDDADLVMEFVANQGMDALITVARDADATFQQYILKAVGEIVVYVDGMHGLIRCNEMIQWLYQLS</sequence>
<dbReference type="InParanoid" id="A0A1X7SQH3"/>
<dbReference type="GO" id="GO:0005856">
    <property type="term" value="C:cytoskeleton"/>
    <property type="evidence" value="ECO:0007669"/>
    <property type="project" value="TreeGrafter"/>
</dbReference>
<dbReference type="InterPro" id="IPR011989">
    <property type="entry name" value="ARM-like"/>
</dbReference>
<accession>A0A1X7SQH3</accession>
<dbReference type="eggNOG" id="KOG1925">
    <property type="taxonomic scope" value="Eukaryota"/>
</dbReference>
<dbReference type="Gene3D" id="1.25.10.10">
    <property type="entry name" value="Leucine-rich Repeat Variant"/>
    <property type="match status" value="1"/>
</dbReference>
<reference evidence="2" key="1">
    <citation type="submission" date="2017-05" db="UniProtKB">
        <authorList>
            <consortium name="EnsemblMetazoa"/>
        </authorList>
    </citation>
    <scope>IDENTIFICATION</scope>
</reference>
<name>A0A1X7SQH3_AMPQE</name>